<gene>
    <name evidence="2" type="ORF">GCM10010393_32530</name>
</gene>
<evidence type="ECO:0008006" key="4">
    <source>
        <dbReference type="Google" id="ProtNLM"/>
    </source>
</evidence>
<comment type="caution">
    <text evidence="2">The sequence shown here is derived from an EMBL/GenBank/DDBJ whole genome shotgun (WGS) entry which is preliminary data.</text>
</comment>
<keyword evidence="3" id="KW-1185">Reference proteome</keyword>
<accession>A0ABP5ZKD0</accession>
<reference evidence="3" key="1">
    <citation type="journal article" date="2019" name="Int. J. Syst. Evol. Microbiol.">
        <title>The Global Catalogue of Microorganisms (GCM) 10K type strain sequencing project: providing services to taxonomists for standard genome sequencing and annotation.</title>
        <authorList>
            <consortium name="The Broad Institute Genomics Platform"/>
            <consortium name="The Broad Institute Genome Sequencing Center for Infectious Disease"/>
            <person name="Wu L."/>
            <person name="Ma J."/>
        </authorList>
    </citation>
    <scope>NUCLEOTIDE SEQUENCE [LARGE SCALE GENOMIC DNA]</scope>
    <source>
        <strain evidence="3">JCM 5062</strain>
    </source>
</reference>
<proteinExistence type="predicted"/>
<dbReference type="Proteomes" id="UP001499942">
    <property type="component" value="Unassembled WGS sequence"/>
</dbReference>
<feature type="region of interest" description="Disordered" evidence="1">
    <location>
        <begin position="192"/>
        <end position="257"/>
    </location>
</feature>
<evidence type="ECO:0000313" key="2">
    <source>
        <dbReference type="EMBL" id="GAA2497872.1"/>
    </source>
</evidence>
<evidence type="ECO:0000313" key="3">
    <source>
        <dbReference type="Proteomes" id="UP001499942"/>
    </source>
</evidence>
<organism evidence="2 3">
    <name type="scientific">Streptomyces gobitricini</name>
    <dbReference type="NCBI Taxonomy" id="68211"/>
    <lineage>
        <taxon>Bacteria</taxon>
        <taxon>Bacillati</taxon>
        <taxon>Actinomycetota</taxon>
        <taxon>Actinomycetes</taxon>
        <taxon>Kitasatosporales</taxon>
        <taxon>Streptomycetaceae</taxon>
        <taxon>Streptomyces</taxon>
    </lineage>
</organism>
<evidence type="ECO:0000256" key="1">
    <source>
        <dbReference type="SAM" id="MobiDB-lite"/>
    </source>
</evidence>
<dbReference type="EMBL" id="BAAASR010000018">
    <property type="protein sequence ID" value="GAA2497872.1"/>
    <property type="molecule type" value="Genomic_DNA"/>
</dbReference>
<sequence length="271" mass="27479">MGPAATGLWVWGRRPAGSMDGSGVRGRGTRTVGEGGAVRRAVEAVFRAVTGAPAGPRGSGAVIARHREPFAACRTDYGLDRRAPSATSALTGSGGRRRVRITHHVDRSPGVPMVVMALASRARRRAAAFAGSALLATGLAFTMSACGSGAPPAGEPVTAPAARPAAVSLELSGASLARAVEGQATAQVAAARQAQAPDPRPNVCTTHPADRAACRNPGGTIDPQGGDTDGDGVFEPHEPVGPGYRDPRAYDGGKTSGETQCEWLRSQGAAC</sequence>
<protein>
    <recommendedName>
        <fullName evidence="4">Lipoprotein</fullName>
    </recommendedName>
</protein>
<name>A0ABP5ZKD0_9ACTN</name>